<dbReference type="EMBL" id="HBUE01081906">
    <property type="protein sequence ID" value="CAG6477917.1"/>
    <property type="molecule type" value="Transcribed_RNA"/>
</dbReference>
<feature type="compositionally biased region" description="Basic and acidic residues" evidence="1">
    <location>
        <begin position="136"/>
        <end position="146"/>
    </location>
</feature>
<reference evidence="2" key="1">
    <citation type="submission" date="2021-05" db="EMBL/GenBank/DDBJ databases">
        <authorList>
            <person name="Alioto T."/>
            <person name="Alioto T."/>
            <person name="Gomez Garrido J."/>
        </authorList>
    </citation>
    <scope>NUCLEOTIDE SEQUENCE</scope>
</reference>
<feature type="compositionally biased region" description="Polar residues" evidence="1">
    <location>
        <begin position="23"/>
        <end position="40"/>
    </location>
</feature>
<evidence type="ECO:0000313" key="2">
    <source>
        <dbReference type="EMBL" id="CAG6477917.1"/>
    </source>
</evidence>
<dbReference type="AlphaFoldDB" id="A0A8D8BM06"/>
<feature type="compositionally biased region" description="Basic and acidic residues" evidence="1">
    <location>
        <begin position="171"/>
        <end position="184"/>
    </location>
</feature>
<sequence>MPQGNDSPTSGSQLYCAKGSHHSAASNVASPPRIHQNSVDTILHRLHKSPRPAFLVAQRPNPNPRHKTSLRPYRTVRVPDDDRRPQQTTPAQHHHLPEPDQRQPGRNDRPHRPIPPRRTAAVPTNRPNPDPQNHLLPERPRHDLPARSHRAPVLARAGTRSGPFHLGAGQRGREHAVRELERGRNPQLDAAGAAPQRARRGPEALQGAADLEHCVQGWRRA</sequence>
<name>A0A8D8BM06_CULPI</name>
<accession>A0A8D8BM06</accession>
<feature type="compositionally biased region" description="Polar residues" evidence="1">
    <location>
        <begin position="1"/>
        <end position="13"/>
    </location>
</feature>
<proteinExistence type="predicted"/>
<feature type="region of interest" description="Disordered" evidence="1">
    <location>
        <begin position="159"/>
        <end position="205"/>
    </location>
</feature>
<feature type="compositionally biased region" description="Basic and acidic residues" evidence="1">
    <location>
        <begin position="95"/>
        <end position="111"/>
    </location>
</feature>
<organism evidence="2">
    <name type="scientific">Culex pipiens</name>
    <name type="common">House mosquito</name>
    <dbReference type="NCBI Taxonomy" id="7175"/>
    <lineage>
        <taxon>Eukaryota</taxon>
        <taxon>Metazoa</taxon>
        <taxon>Ecdysozoa</taxon>
        <taxon>Arthropoda</taxon>
        <taxon>Hexapoda</taxon>
        <taxon>Insecta</taxon>
        <taxon>Pterygota</taxon>
        <taxon>Neoptera</taxon>
        <taxon>Endopterygota</taxon>
        <taxon>Diptera</taxon>
        <taxon>Nematocera</taxon>
        <taxon>Culicoidea</taxon>
        <taxon>Culicidae</taxon>
        <taxon>Culicinae</taxon>
        <taxon>Culicini</taxon>
        <taxon>Culex</taxon>
        <taxon>Culex</taxon>
    </lineage>
</organism>
<feature type="region of interest" description="Disordered" evidence="1">
    <location>
        <begin position="1"/>
        <end position="147"/>
    </location>
</feature>
<evidence type="ECO:0000256" key="1">
    <source>
        <dbReference type="SAM" id="MobiDB-lite"/>
    </source>
</evidence>
<protein>
    <submittedName>
        <fullName evidence="2">(northern house mosquito) hypothetical protein</fullName>
    </submittedName>
</protein>